<dbReference type="STRING" id="1279009.ADICEAN_01714"/>
<keyword evidence="1" id="KW-0597">Phosphoprotein</keyword>
<protein>
    <submittedName>
        <fullName evidence="5">Response regulator containing a CheY-like receiver domain and a GGDEF domain protein</fullName>
    </submittedName>
</protein>
<dbReference type="GO" id="GO:0003677">
    <property type="term" value="F:DNA binding"/>
    <property type="evidence" value="ECO:0007669"/>
    <property type="project" value="InterPro"/>
</dbReference>
<feature type="coiled-coil region" evidence="2">
    <location>
        <begin position="799"/>
        <end position="835"/>
    </location>
</feature>
<keyword evidence="3" id="KW-0472">Membrane</keyword>
<evidence type="ECO:0000256" key="2">
    <source>
        <dbReference type="SAM" id="Coils"/>
    </source>
</evidence>
<reference evidence="5 6" key="1">
    <citation type="journal article" date="2013" name="Genome Announc.">
        <title>Draft Genome Sequence of Cesiribacter andamanensis Strain AMV16T, Isolated from a Soil Sample from a Mud Volcano in the Andaman Islands, India.</title>
        <authorList>
            <person name="Shivaji S."/>
            <person name="Ara S."/>
            <person name="Begum Z."/>
            <person name="Srinivas T.N."/>
            <person name="Singh A."/>
            <person name="Kumar Pinnaka A."/>
        </authorList>
    </citation>
    <scope>NUCLEOTIDE SEQUENCE [LARGE SCALE GENOMIC DNA]</scope>
    <source>
        <strain evidence="5 6">AMV16</strain>
    </source>
</reference>
<accession>M7N3A5</accession>
<dbReference type="eggNOG" id="COG2197">
    <property type="taxonomic scope" value="Bacteria"/>
</dbReference>
<dbReference type="Proteomes" id="UP000011910">
    <property type="component" value="Unassembled WGS sequence"/>
</dbReference>
<dbReference type="InterPro" id="IPR015943">
    <property type="entry name" value="WD40/YVTN_repeat-like_dom_sf"/>
</dbReference>
<evidence type="ECO:0000259" key="4">
    <source>
        <dbReference type="SMART" id="SM00421"/>
    </source>
</evidence>
<dbReference type="AlphaFoldDB" id="M7N3A5"/>
<dbReference type="Gene3D" id="1.10.10.10">
    <property type="entry name" value="Winged helix-like DNA-binding domain superfamily/Winged helix DNA-binding domain"/>
    <property type="match status" value="1"/>
</dbReference>
<dbReference type="Pfam" id="PF07495">
    <property type="entry name" value="Y_Y_Y"/>
    <property type="match status" value="1"/>
</dbReference>
<dbReference type="SUPFAM" id="SSF46894">
    <property type="entry name" value="C-terminal effector domain of the bipartite response regulators"/>
    <property type="match status" value="1"/>
</dbReference>
<dbReference type="PATRIC" id="fig|1279009.4.peg.1742"/>
<comment type="caution">
    <text evidence="5">The sequence shown here is derived from an EMBL/GenBank/DDBJ whole genome shotgun (WGS) entry which is preliminary data.</text>
</comment>
<dbReference type="PANTHER" id="PTHR43547">
    <property type="entry name" value="TWO-COMPONENT HISTIDINE KINASE"/>
    <property type="match status" value="1"/>
</dbReference>
<dbReference type="InterPro" id="IPR011123">
    <property type="entry name" value="Y_Y_Y"/>
</dbReference>
<evidence type="ECO:0000256" key="1">
    <source>
        <dbReference type="ARBA" id="ARBA00022553"/>
    </source>
</evidence>
<dbReference type="SMART" id="SM00421">
    <property type="entry name" value="HTH_LUXR"/>
    <property type="match status" value="1"/>
</dbReference>
<dbReference type="Gene3D" id="2.130.10.10">
    <property type="entry name" value="YVTN repeat-like/Quinoprotein amine dehydrogenase"/>
    <property type="match status" value="3"/>
</dbReference>
<evidence type="ECO:0000313" key="5">
    <source>
        <dbReference type="EMBL" id="EMR03168.1"/>
    </source>
</evidence>
<dbReference type="Gene3D" id="2.60.40.10">
    <property type="entry name" value="Immunoglobulins"/>
    <property type="match status" value="1"/>
</dbReference>
<organism evidence="5 6">
    <name type="scientific">Cesiribacter andamanensis AMV16</name>
    <dbReference type="NCBI Taxonomy" id="1279009"/>
    <lineage>
        <taxon>Bacteria</taxon>
        <taxon>Pseudomonadati</taxon>
        <taxon>Bacteroidota</taxon>
        <taxon>Cytophagia</taxon>
        <taxon>Cytophagales</taxon>
        <taxon>Cesiribacteraceae</taxon>
        <taxon>Cesiribacter</taxon>
    </lineage>
</organism>
<gene>
    <name evidence="5" type="ORF">ADICEAN_01714</name>
</gene>
<dbReference type="InterPro" id="IPR013783">
    <property type="entry name" value="Ig-like_fold"/>
</dbReference>
<keyword evidence="6" id="KW-1185">Reference proteome</keyword>
<feature type="domain" description="HTH luxR-type" evidence="4">
    <location>
        <begin position="919"/>
        <end position="976"/>
    </location>
</feature>
<dbReference type="SUPFAM" id="SSF50998">
    <property type="entry name" value="Quinoprotein alcohol dehydrogenase-like"/>
    <property type="match status" value="1"/>
</dbReference>
<proteinExistence type="predicted"/>
<sequence>MHMPPASILISIMRSFLLSLLMLLLGIGSSPAQPLPEAIPLQGVPALTHYTRQDFNADPQFWAVTEDSAGVMYFGNNDGALVYDGERWHKVFLPNNSAVRSLTTDYRGQVWAGGYNELGQIRKDAHGRYGYHSLLDSLQLSGKNLENLWQIHALPGTVIYRSFHKLLAISGSRLTELPTTSTYLHSYLVHDQLLVQDKEQGILQLDLEKMKFSTLFSAKSLQHESVVALLPAREVHQLLAVAQSGRLYLLDRKNGSVTLWKKLFTEGANDQVISGLRSSRGLYYLGTLSSRILTLSETGQLLEEENHFERLQDKTVLNLYETSRGSLWVLLNRGLEYLDYSSPVSTLFDNASIYDVLINSNHMYLATNQGVFYTPLNTASSALERLRFQKVQGLEGQAWSLRMHQGEVLAGHDRGLFVVQQGSSRRIGELEGVWRVLPATGHHNRYLACTYKGLYVLEKEAASGWRVLGYLPGFAESIRDILPSDTPGTYWVCHGYKGVFKITLDEELSRVSAVAHFTDQNGLPSPFNINVFRWEDQIVFTTNEGIYAYDEAQNQFRPFAPLNAILDPSLNTRKLLQAGDKTWFVQDDEAGFFITREGKPSLQKELFIQFKGTFNRSMESILPLDSKRVLLGTNTGLHLFTIPHEQQPRQVSTLLSSVRYQSGQQEHSLPLAASTNGYAQLPHTTSSLRFEFAAPGMDNNARVQYSYKLEHVDEAWSPWQETPYKEYSHLRPGRYTLKARSRSLLGVSGSETLYQFEILPIWYNTPWAWALYAALAVLLVGLLVFLISRRLVAASNKTRREEQKARKLLELELAQLKLNAEKEHIRQEKELLEEDVIHKSKELANYTMLLVKKREVFAELILDLRALREAAKNESARSGLREIIKKVSHHLSDEEYLQVFDTNFEKIHHEFFTALKELYPDLNQRDLRLCAFVKMNLTNKEISPLLNISVRGVETARYRLRKKLNLEHEHNMVEFLEKLSPSATEEPQEVEET</sequence>
<dbReference type="InterPro" id="IPR036388">
    <property type="entry name" value="WH-like_DNA-bd_sf"/>
</dbReference>
<dbReference type="PANTHER" id="PTHR43547:SF2">
    <property type="entry name" value="HYBRID SIGNAL TRANSDUCTION HISTIDINE KINASE C"/>
    <property type="match status" value="1"/>
</dbReference>
<dbReference type="EMBL" id="AODQ01000033">
    <property type="protein sequence ID" value="EMR03168.1"/>
    <property type="molecule type" value="Genomic_DNA"/>
</dbReference>
<dbReference type="InterPro" id="IPR011047">
    <property type="entry name" value="Quinoprotein_ADH-like_sf"/>
</dbReference>
<dbReference type="InterPro" id="IPR016032">
    <property type="entry name" value="Sig_transdc_resp-reg_C-effctor"/>
</dbReference>
<dbReference type="GO" id="GO:0006355">
    <property type="term" value="P:regulation of DNA-templated transcription"/>
    <property type="evidence" value="ECO:0007669"/>
    <property type="project" value="InterPro"/>
</dbReference>
<name>M7N3A5_9BACT</name>
<evidence type="ECO:0000313" key="6">
    <source>
        <dbReference type="Proteomes" id="UP000011910"/>
    </source>
</evidence>
<keyword evidence="3" id="KW-0812">Transmembrane</keyword>
<keyword evidence="3" id="KW-1133">Transmembrane helix</keyword>
<evidence type="ECO:0000256" key="3">
    <source>
        <dbReference type="SAM" id="Phobius"/>
    </source>
</evidence>
<keyword evidence="2" id="KW-0175">Coiled coil</keyword>
<dbReference type="GO" id="GO:0000155">
    <property type="term" value="F:phosphorelay sensor kinase activity"/>
    <property type="evidence" value="ECO:0007669"/>
    <property type="project" value="TreeGrafter"/>
</dbReference>
<feature type="transmembrane region" description="Helical" evidence="3">
    <location>
        <begin position="767"/>
        <end position="787"/>
    </location>
</feature>
<dbReference type="InterPro" id="IPR000792">
    <property type="entry name" value="Tscrpt_reg_LuxR_C"/>
</dbReference>